<keyword evidence="1" id="KW-1133">Transmembrane helix</keyword>
<proteinExistence type="predicted"/>
<evidence type="ECO:0000313" key="3">
    <source>
        <dbReference type="Proteomes" id="UP000051679"/>
    </source>
</evidence>
<dbReference type="AlphaFoldDB" id="A0A0R1ZLJ7"/>
<dbReference type="EMBL" id="AYYO01000024">
    <property type="protein sequence ID" value="KRM55333.1"/>
    <property type="molecule type" value="Genomic_DNA"/>
</dbReference>
<dbReference type="Proteomes" id="UP000051679">
    <property type="component" value="Unassembled WGS sequence"/>
</dbReference>
<dbReference type="STRING" id="1291052.FC18_GL001502"/>
<feature type="transmembrane region" description="Helical" evidence="1">
    <location>
        <begin position="134"/>
        <end position="157"/>
    </location>
</feature>
<organism evidence="2 3">
    <name type="scientific">Lacticaseibacillus sharpeae JCM 1186 = DSM 20505</name>
    <dbReference type="NCBI Taxonomy" id="1291052"/>
    <lineage>
        <taxon>Bacteria</taxon>
        <taxon>Bacillati</taxon>
        <taxon>Bacillota</taxon>
        <taxon>Bacilli</taxon>
        <taxon>Lactobacillales</taxon>
        <taxon>Lactobacillaceae</taxon>
        <taxon>Lacticaseibacillus</taxon>
    </lineage>
</organism>
<keyword evidence="1" id="KW-0472">Membrane</keyword>
<comment type="caution">
    <text evidence="2">The sequence shown here is derived from an EMBL/GenBank/DDBJ whole genome shotgun (WGS) entry which is preliminary data.</text>
</comment>
<protein>
    <submittedName>
        <fullName evidence="2">Uncharacterized protein</fullName>
    </submittedName>
</protein>
<name>A0A0R1ZLJ7_9LACO</name>
<sequence>MLDPTRNWINGQYDGAIHYQLLVDKLTPLIDTGKIKLDSFWENFSLDDFNLVEWTIIMQIISNCVGLKCADVIELFSQYYVFDADTGMLVRQMMTIIGGSHDTQCDWPDLETKKYAKIISAAVHSEDCEVRKGLFLGAISYCFFAFNLPMAILIFMISRIGFCDKQIGTDFFNKIELHGNSDGSYGVIEPNGSQHLANSTSKKWQLSSTVFIYLVEQIYQNENDGGQNLDKKE</sequence>
<keyword evidence="1" id="KW-0812">Transmembrane</keyword>
<keyword evidence="3" id="KW-1185">Reference proteome</keyword>
<gene>
    <name evidence="2" type="ORF">FC18_GL001502</name>
</gene>
<evidence type="ECO:0000256" key="1">
    <source>
        <dbReference type="SAM" id="Phobius"/>
    </source>
</evidence>
<evidence type="ECO:0000313" key="2">
    <source>
        <dbReference type="EMBL" id="KRM55333.1"/>
    </source>
</evidence>
<reference evidence="2 3" key="1">
    <citation type="journal article" date="2015" name="Genome Announc.">
        <title>Expanding the biotechnology potential of lactobacilli through comparative genomics of 213 strains and associated genera.</title>
        <authorList>
            <person name="Sun Z."/>
            <person name="Harris H.M."/>
            <person name="McCann A."/>
            <person name="Guo C."/>
            <person name="Argimon S."/>
            <person name="Zhang W."/>
            <person name="Yang X."/>
            <person name="Jeffery I.B."/>
            <person name="Cooney J.C."/>
            <person name="Kagawa T.F."/>
            <person name="Liu W."/>
            <person name="Song Y."/>
            <person name="Salvetti E."/>
            <person name="Wrobel A."/>
            <person name="Rasinkangas P."/>
            <person name="Parkhill J."/>
            <person name="Rea M.C."/>
            <person name="O'Sullivan O."/>
            <person name="Ritari J."/>
            <person name="Douillard F.P."/>
            <person name="Paul Ross R."/>
            <person name="Yang R."/>
            <person name="Briner A.E."/>
            <person name="Felis G.E."/>
            <person name="de Vos W.M."/>
            <person name="Barrangou R."/>
            <person name="Klaenhammer T.R."/>
            <person name="Caufield P.W."/>
            <person name="Cui Y."/>
            <person name="Zhang H."/>
            <person name="O'Toole P.W."/>
        </authorList>
    </citation>
    <scope>NUCLEOTIDE SEQUENCE [LARGE SCALE GENOMIC DNA]</scope>
    <source>
        <strain evidence="2 3">DSM 20505</strain>
    </source>
</reference>
<accession>A0A0R1ZLJ7</accession>
<dbReference type="PATRIC" id="fig|1291052.5.peg.1524"/>